<proteinExistence type="inferred from homology"/>
<dbReference type="EMBL" id="JAYMYR010000007">
    <property type="protein sequence ID" value="KAK7354225.1"/>
    <property type="molecule type" value="Genomic_DNA"/>
</dbReference>
<organism evidence="7 8">
    <name type="scientific">Phaseolus coccineus</name>
    <name type="common">Scarlet runner bean</name>
    <name type="synonym">Phaseolus multiflorus</name>
    <dbReference type="NCBI Taxonomy" id="3886"/>
    <lineage>
        <taxon>Eukaryota</taxon>
        <taxon>Viridiplantae</taxon>
        <taxon>Streptophyta</taxon>
        <taxon>Embryophyta</taxon>
        <taxon>Tracheophyta</taxon>
        <taxon>Spermatophyta</taxon>
        <taxon>Magnoliopsida</taxon>
        <taxon>eudicotyledons</taxon>
        <taxon>Gunneridae</taxon>
        <taxon>Pentapetalae</taxon>
        <taxon>rosids</taxon>
        <taxon>fabids</taxon>
        <taxon>Fabales</taxon>
        <taxon>Fabaceae</taxon>
        <taxon>Papilionoideae</taxon>
        <taxon>50 kb inversion clade</taxon>
        <taxon>NPAAA clade</taxon>
        <taxon>indigoferoid/millettioid clade</taxon>
        <taxon>Phaseoleae</taxon>
        <taxon>Phaseolus</taxon>
    </lineage>
</organism>
<dbReference type="Pfam" id="PF00335">
    <property type="entry name" value="Tetraspanin"/>
    <property type="match status" value="1"/>
</dbReference>
<evidence type="ECO:0008006" key="9">
    <source>
        <dbReference type="Google" id="ProtNLM"/>
    </source>
</evidence>
<dbReference type="PANTHER" id="PTHR32191">
    <property type="entry name" value="TETRASPANIN-8-RELATED"/>
    <property type="match status" value="1"/>
</dbReference>
<dbReference type="GO" id="GO:0009734">
    <property type="term" value="P:auxin-activated signaling pathway"/>
    <property type="evidence" value="ECO:0007669"/>
    <property type="project" value="InterPro"/>
</dbReference>
<feature type="transmembrane region" description="Helical" evidence="6">
    <location>
        <begin position="44"/>
        <end position="63"/>
    </location>
</feature>
<dbReference type="InterPro" id="IPR018499">
    <property type="entry name" value="Tetraspanin/Peripherin"/>
</dbReference>
<accession>A0AAN9MG51</accession>
<keyword evidence="5 6" id="KW-0472">Membrane</keyword>
<sequence>MFRINNTFVGILHTLPFLLALAAMGASAYIRVHGDCHKVLLYPLLFSGLFVSVVSALGLVGALCRVNVALYLYLLATFFVILAFASFTLVALFVVTKGNAPHHTSRLGFTVRDFSPWLRHYVTDDHNWDDAKRCFVKTRVCHGLAVGGNNVSLVLKHLTTTQFGCCKPPVQCGFKLNGTSWKAPKAGAAVNESDCRAWSNREEKMCFDCDSCKGGVLASVRKQWKLLTIFNACVFLLLTSIYVLGCYAIRNNRLDYSNYTAERKMRMRIPLTPIPH</sequence>
<comment type="similarity">
    <text evidence="2">Belongs to the tetraspanin (TM4SF) family.</text>
</comment>
<gene>
    <name evidence="7" type="ORF">VNO80_19684</name>
</gene>
<feature type="transmembrane region" description="Helical" evidence="6">
    <location>
        <begin position="226"/>
        <end position="249"/>
    </location>
</feature>
<evidence type="ECO:0000256" key="1">
    <source>
        <dbReference type="ARBA" id="ARBA00004141"/>
    </source>
</evidence>
<evidence type="ECO:0000256" key="6">
    <source>
        <dbReference type="SAM" id="Phobius"/>
    </source>
</evidence>
<keyword evidence="8" id="KW-1185">Reference proteome</keyword>
<evidence type="ECO:0000256" key="3">
    <source>
        <dbReference type="ARBA" id="ARBA00022692"/>
    </source>
</evidence>
<keyword evidence="3 6" id="KW-0812">Transmembrane</keyword>
<protein>
    <recommendedName>
        <fullName evidence="9">Senescence-associated protein</fullName>
    </recommendedName>
</protein>
<evidence type="ECO:0000256" key="4">
    <source>
        <dbReference type="ARBA" id="ARBA00022989"/>
    </source>
</evidence>
<comment type="caution">
    <text evidence="7">The sequence shown here is derived from an EMBL/GenBank/DDBJ whole genome shotgun (WGS) entry which is preliminary data.</text>
</comment>
<dbReference type="GO" id="GO:0016020">
    <property type="term" value="C:membrane"/>
    <property type="evidence" value="ECO:0007669"/>
    <property type="project" value="UniProtKB-SubCell"/>
</dbReference>
<evidence type="ECO:0000313" key="8">
    <source>
        <dbReference type="Proteomes" id="UP001374584"/>
    </source>
</evidence>
<evidence type="ECO:0000313" key="7">
    <source>
        <dbReference type="EMBL" id="KAK7354225.1"/>
    </source>
</evidence>
<reference evidence="7 8" key="1">
    <citation type="submission" date="2024-01" db="EMBL/GenBank/DDBJ databases">
        <title>The genomes of 5 underutilized Papilionoideae crops provide insights into root nodulation and disease resistanc.</title>
        <authorList>
            <person name="Jiang F."/>
        </authorList>
    </citation>
    <scope>NUCLEOTIDE SEQUENCE [LARGE SCALE GENOMIC DNA]</scope>
    <source>
        <strain evidence="7">JINMINGXINNONG_FW02</strain>
        <tissue evidence="7">Leaves</tissue>
    </source>
</reference>
<evidence type="ECO:0000256" key="5">
    <source>
        <dbReference type="ARBA" id="ARBA00023136"/>
    </source>
</evidence>
<dbReference type="InterPro" id="IPR044991">
    <property type="entry name" value="TET_plant"/>
</dbReference>
<dbReference type="Proteomes" id="UP001374584">
    <property type="component" value="Unassembled WGS sequence"/>
</dbReference>
<name>A0AAN9MG51_PHACN</name>
<evidence type="ECO:0000256" key="2">
    <source>
        <dbReference type="ARBA" id="ARBA00006840"/>
    </source>
</evidence>
<comment type="subcellular location">
    <subcellularLocation>
        <location evidence="1">Membrane</location>
        <topology evidence="1">Multi-pass membrane protein</topology>
    </subcellularLocation>
</comment>
<keyword evidence="4 6" id="KW-1133">Transmembrane helix</keyword>
<feature type="transmembrane region" description="Helical" evidence="6">
    <location>
        <begin position="70"/>
        <end position="95"/>
    </location>
</feature>
<dbReference type="AlphaFoldDB" id="A0AAN9MG51"/>